<evidence type="ECO:0000313" key="4">
    <source>
        <dbReference type="Proteomes" id="UP000252770"/>
    </source>
</evidence>
<dbReference type="Pfam" id="PF00795">
    <property type="entry name" value="CN_hydrolase"/>
    <property type="match status" value="1"/>
</dbReference>
<protein>
    <submittedName>
        <fullName evidence="3">Carbon-nitrogen hydrolase</fullName>
    </submittedName>
</protein>
<dbReference type="InterPro" id="IPR050345">
    <property type="entry name" value="Aliph_Amidase/BUP"/>
</dbReference>
<dbReference type="PANTHER" id="PTHR43674:SF2">
    <property type="entry name" value="BETA-UREIDOPROPIONASE"/>
    <property type="match status" value="1"/>
</dbReference>
<dbReference type="GO" id="GO:0050126">
    <property type="term" value="F:N-carbamoylputrescine amidase activity"/>
    <property type="evidence" value="ECO:0007669"/>
    <property type="project" value="TreeGrafter"/>
</dbReference>
<reference evidence="3 4" key="1">
    <citation type="submission" date="2018-07" db="EMBL/GenBank/DDBJ databases">
        <title>Desertimonas flava gen. nov. sp. nov.</title>
        <authorList>
            <person name="Liu S."/>
        </authorList>
    </citation>
    <scope>NUCLEOTIDE SEQUENCE [LARGE SCALE GENOMIC DNA]</scope>
    <source>
        <strain evidence="3 4">16Sb5-5</strain>
    </source>
</reference>
<feature type="domain" description="CN hydrolase" evidence="2">
    <location>
        <begin position="19"/>
        <end position="263"/>
    </location>
</feature>
<evidence type="ECO:0000313" key="3">
    <source>
        <dbReference type="EMBL" id="RCK68019.1"/>
    </source>
</evidence>
<accession>A0A367YR46</accession>
<dbReference type="AlphaFoldDB" id="A0A367YR46"/>
<dbReference type="RefSeq" id="WP_114128159.1">
    <property type="nucleotide sequence ID" value="NZ_QOUI01000015.1"/>
</dbReference>
<dbReference type="EMBL" id="QOUI01000015">
    <property type="protein sequence ID" value="RCK68019.1"/>
    <property type="molecule type" value="Genomic_DNA"/>
</dbReference>
<evidence type="ECO:0000259" key="2">
    <source>
        <dbReference type="PROSITE" id="PS50263"/>
    </source>
</evidence>
<organism evidence="3 4">
    <name type="scientific">Desertihabitans brevis</name>
    <dbReference type="NCBI Taxonomy" id="2268447"/>
    <lineage>
        <taxon>Bacteria</taxon>
        <taxon>Bacillati</taxon>
        <taxon>Actinomycetota</taxon>
        <taxon>Actinomycetes</taxon>
        <taxon>Propionibacteriales</taxon>
        <taxon>Propionibacteriaceae</taxon>
        <taxon>Desertihabitans</taxon>
    </lineage>
</organism>
<dbReference type="PROSITE" id="PS50263">
    <property type="entry name" value="CN_HYDROLASE"/>
    <property type="match status" value="1"/>
</dbReference>
<dbReference type="Gene3D" id="3.60.110.10">
    <property type="entry name" value="Carbon-nitrogen hydrolase"/>
    <property type="match status" value="1"/>
</dbReference>
<gene>
    <name evidence="3" type="ORF">DT076_18365</name>
</gene>
<dbReference type="PANTHER" id="PTHR43674">
    <property type="entry name" value="NITRILASE C965.09-RELATED"/>
    <property type="match status" value="1"/>
</dbReference>
<evidence type="ECO:0000256" key="1">
    <source>
        <dbReference type="ARBA" id="ARBA00022801"/>
    </source>
</evidence>
<name>A0A367YR46_9ACTN</name>
<proteinExistence type="predicted"/>
<dbReference type="GO" id="GO:0033388">
    <property type="term" value="P:putrescine biosynthetic process from arginine"/>
    <property type="evidence" value="ECO:0007669"/>
    <property type="project" value="TreeGrafter"/>
</dbReference>
<dbReference type="InterPro" id="IPR036526">
    <property type="entry name" value="C-N_Hydrolase_sf"/>
</dbReference>
<comment type="caution">
    <text evidence="3">The sequence shown here is derived from an EMBL/GenBank/DDBJ whole genome shotgun (WGS) entry which is preliminary data.</text>
</comment>
<keyword evidence="4" id="KW-1185">Reference proteome</keyword>
<sequence>MVEPHSEEEGPAPRDVPSWTLAVCQVPVDIDDPAGTEQAAAAALEEACRRGAALVVLPELLLSGYVFADPAEARRRAESAEDGPTSRLVRRVAGSRALVVAGFCERTSDGAVANSALLVQDGRVRAVHRKTHLWGGVEKAVFTPGTRRSPVVDTPVGRIGMAICYEIEFPEWVRDLALRGADLVAAPSNWPCQTPLLPDEVTEVVQARAAAASSGVYLAVADRVGPERGVDWVGGSVVADPAGRRLTEPALGRAGVLLAEVDVRRARDKRRGHHNDLFADRRTDLYPDLSDGSGSSW</sequence>
<keyword evidence="1 3" id="KW-0378">Hydrolase</keyword>
<dbReference type="InterPro" id="IPR003010">
    <property type="entry name" value="C-N_Hydrolase"/>
</dbReference>
<dbReference type="Proteomes" id="UP000252770">
    <property type="component" value="Unassembled WGS sequence"/>
</dbReference>
<dbReference type="SUPFAM" id="SSF56317">
    <property type="entry name" value="Carbon-nitrogen hydrolase"/>
    <property type="match status" value="1"/>
</dbReference>